<protein>
    <submittedName>
        <fullName evidence="3">Uncharacterized protein</fullName>
    </submittedName>
</protein>
<evidence type="ECO:0000256" key="2">
    <source>
        <dbReference type="SAM" id="Phobius"/>
    </source>
</evidence>
<accession>A0A4U5MH34</accession>
<dbReference type="AlphaFoldDB" id="A0A4U5MH34"/>
<sequence length="282" mass="30936">MPDFESEGDIALRLLSESDRSPHPLCSFGTSYCKLAEVYRRRSCSARSRDSGFGVSGQSLNGSPLSSSSARFASCGRQRSGYFGGNRGGALRNANAKLADDPNEDDSCLAQLKKIADCLRFKNGPHFQTLTNTNSPRGTLRPEEQQENETASMKMRNSQRKRIRKYVYIAQAALIAIVLGVYIGWRIIDYSRGSSMAPNATDSDSILTPTLATVFLRPLDDRNSTFNATDEVPSVIPSLAPSLNTIESNEEEHRKTSSNRKMISAVAAKKHSDNLVEFADSP</sequence>
<comment type="caution">
    <text evidence="3">The sequence shown here is derived from an EMBL/GenBank/DDBJ whole genome shotgun (WGS) entry which is preliminary data.</text>
</comment>
<keyword evidence="4" id="KW-1185">Reference proteome</keyword>
<proteinExistence type="predicted"/>
<evidence type="ECO:0000313" key="4">
    <source>
        <dbReference type="Proteomes" id="UP000298663"/>
    </source>
</evidence>
<reference evidence="3 4" key="1">
    <citation type="journal article" date="2015" name="Genome Biol.">
        <title>Comparative genomics of Steinernema reveals deeply conserved gene regulatory networks.</title>
        <authorList>
            <person name="Dillman A.R."/>
            <person name="Macchietto M."/>
            <person name="Porter C.F."/>
            <person name="Rogers A."/>
            <person name="Williams B."/>
            <person name="Antoshechkin I."/>
            <person name="Lee M.M."/>
            <person name="Goodwin Z."/>
            <person name="Lu X."/>
            <person name="Lewis E.E."/>
            <person name="Goodrich-Blair H."/>
            <person name="Stock S.P."/>
            <person name="Adams B.J."/>
            <person name="Sternberg P.W."/>
            <person name="Mortazavi A."/>
        </authorList>
    </citation>
    <scope>NUCLEOTIDE SEQUENCE [LARGE SCALE GENOMIC DNA]</scope>
    <source>
        <strain evidence="3 4">ALL</strain>
    </source>
</reference>
<feature type="region of interest" description="Disordered" evidence="1">
    <location>
        <begin position="129"/>
        <end position="156"/>
    </location>
</feature>
<keyword evidence="2" id="KW-1133">Transmembrane helix</keyword>
<evidence type="ECO:0000256" key="1">
    <source>
        <dbReference type="SAM" id="MobiDB-lite"/>
    </source>
</evidence>
<reference evidence="3 4" key="2">
    <citation type="journal article" date="2019" name="G3 (Bethesda)">
        <title>Hybrid Assembly of the Genome of the Entomopathogenic Nematode Steinernema carpocapsae Identifies the X-Chromosome.</title>
        <authorList>
            <person name="Serra L."/>
            <person name="Macchietto M."/>
            <person name="Macias-Munoz A."/>
            <person name="McGill C.J."/>
            <person name="Rodriguez I.M."/>
            <person name="Rodriguez B."/>
            <person name="Murad R."/>
            <person name="Mortazavi A."/>
        </authorList>
    </citation>
    <scope>NUCLEOTIDE SEQUENCE [LARGE SCALE GENOMIC DNA]</scope>
    <source>
        <strain evidence="3 4">ALL</strain>
    </source>
</reference>
<dbReference type="Proteomes" id="UP000298663">
    <property type="component" value="Unassembled WGS sequence"/>
</dbReference>
<feature type="transmembrane region" description="Helical" evidence="2">
    <location>
        <begin position="166"/>
        <end position="185"/>
    </location>
</feature>
<keyword evidence="2" id="KW-0472">Membrane</keyword>
<dbReference type="OrthoDB" id="10485213at2759"/>
<gene>
    <name evidence="3" type="ORF">L596_024310</name>
</gene>
<organism evidence="3 4">
    <name type="scientific">Steinernema carpocapsae</name>
    <name type="common">Entomopathogenic nematode</name>
    <dbReference type="NCBI Taxonomy" id="34508"/>
    <lineage>
        <taxon>Eukaryota</taxon>
        <taxon>Metazoa</taxon>
        <taxon>Ecdysozoa</taxon>
        <taxon>Nematoda</taxon>
        <taxon>Chromadorea</taxon>
        <taxon>Rhabditida</taxon>
        <taxon>Tylenchina</taxon>
        <taxon>Panagrolaimomorpha</taxon>
        <taxon>Strongyloidoidea</taxon>
        <taxon>Steinernematidae</taxon>
        <taxon>Steinernema</taxon>
    </lineage>
</organism>
<name>A0A4U5MH34_STECR</name>
<dbReference type="EMBL" id="AZBU02000008">
    <property type="protein sequence ID" value="TKR68313.1"/>
    <property type="molecule type" value="Genomic_DNA"/>
</dbReference>
<evidence type="ECO:0000313" key="3">
    <source>
        <dbReference type="EMBL" id="TKR68313.1"/>
    </source>
</evidence>
<keyword evidence="2" id="KW-0812">Transmembrane</keyword>